<proteinExistence type="predicted"/>
<evidence type="ECO:0000313" key="2">
    <source>
        <dbReference type="EMBL" id="MVN22189.1"/>
    </source>
</evidence>
<evidence type="ECO:0000313" key="3">
    <source>
        <dbReference type="Proteomes" id="UP000462014"/>
    </source>
</evidence>
<name>A0A7K1SXZ1_9SPHI</name>
<feature type="domain" description="General stress protein FMN-binding split barrel" evidence="1">
    <location>
        <begin position="8"/>
        <end position="156"/>
    </location>
</feature>
<dbReference type="AlphaFoldDB" id="A0A7K1SXZ1"/>
<dbReference type="Pfam" id="PF16242">
    <property type="entry name" value="Pyrid_ox_like"/>
    <property type="match status" value="1"/>
</dbReference>
<dbReference type="PANTHER" id="PTHR34818">
    <property type="entry name" value="PROTEIN BLI-3"/>
    <property type="match status" value="1"/>
</dbReference>
<dbReference type="RefSeq" id="WP_157567187.1">
    <property type="nucleotide sequence ID" value="NZ_WPIK01000009.1"/>
</dbReference>
<gene>
    <name evidence="2" type="ORF">GO621_11665</name>
</gene>
<dbReference type="Gene3D" id="2.30.110.10">
    <property type="entry name" value="Electron Transport, Fmn-binding Protein, Chain A"/>
    <property type="match status" value="1"/>
</dbReference>
<dbReference type="EMBL" id="WPIK01000009">
    <property type="protein sequence ID" value="MVN22189.1"/>
    <property type="molecule type" value="Genomic_DNA"/>
</dbReference>
<reference evidence="2 3" key="1">
    <citation type="submission" date="2019-12" db="EMBL/GenBank/DDBJ databases">
        <title>Mucilaginibacter sp. HMF7410 genome sequencing and assembly.</title>
        <authorList>
            <person name="Kang H."/>
            <person name="Cha I."/>
            <person name="Kim H."/>
            <person name="Joh K."/>
        </authorList>
    </citation>
    <scope>NUCLEOTIDE SEQUENCE [LARGE SCALE GENOMIC DNA]</scope>
    <source>
        <strain evidence="2 3">HMF7410</strain>
    </source>
</reference>
<sequence>MGTEAKTDQIKFLKDKVEDVRIAMLVTVNANHEIHSRPMGTADVDEEGNIWFFTNEYSSKAEEISHENKVVVTYSNPNNNTYLSIKGTASLVDNKEKMKKLWNPIIKAFFPDGIDDPKLTLLKVDTEEAEYWDSNSSKMVVGFQMLKAAITGKRYDQGDHGKIQL</sequence>
<dbReference type="InterPro" id="IPR012349">
    <property type="entry name" value="Split_barrel_FMN-bd"/>
</dbReference>
<protein>
    <submittedName>
        <fullName evidence="2">Pyridoxamine 5'-phosphate oxidase</fullName>
    </submittedName>
</protein>
<keyword evidence="3" id="KW-1185">Reference proteome</keyword>
<dbReference type="InterPro" id="IPR052917">
    <property type="entry name" value="Stress-Dev_Protein"/>
</dbReference>
<organism evidence="2 3">
    <name type="scientific">Mucilaginibacter arboris</name>
    <dbReference type="NCBI Taxonomy" id="2682090"/>
    <lineage>
        <taxon>Bacteria</taxon>
        <taxon>Pseudomonadati</taxon>
        <taxon>Bacteroidota</taxon>
        <taxon>Sphingobacteriia</taxon>
        <taxon>Sphingobacteriales</taxon>
        <taxon>Sphingobacteriaceae</taxon>
        <taxon>Mucilaginibacter</taxon>
    </lineage>
</organism>
<dbReference type="Proteomes" id="UP000462014">
    <property type="component" value="Unassembled WGS sequence"/>
</dbReference>
<dbReference type="SUPFAM" id="SSF50475">
    <property type="entry name" value="FMN-binding split barrel"/>
    <property type="match status" value="1"/>
</dbReference>
<comment type="caution">
    <text evidence="2">The sequence shown here is derived from an EMBL/GenBank/DDBJ whole genome shotgun (WGS) entry which is preliminary data.</text>
</comment>
<dbReference type="InterPro" id="IPR038725">
    <property type="entry name" value="YdaG_split_barrel_FMN-bd"/>
</dbReference>
<dbReference type="PANTHER" id="PTHR34818:SF1">
    <property type="entry name" value="PROTEIN BLI-3"/>
    <property type="match status" value="1"/>
</dbReference>
<accession>A0A7K1SXZ1</accession>
<evidence type="ECO:0000259" key="1">
    <source>
        <dbReference type="Pfam" id="PF16242"/>
    </source>
</evidence>